<evidence type="ECO:0000313" key="3">
    <source>
        <dbReference type="EMBL" id="MCO6045627.1"/>
    </source>
</evidence>
<name>A0A9X2JHN1_9BACT</name>
<dbReference type="Pfam" id="PF07589">
    <property type="entry name" value="PEP-CTERM"/>
    <property type="match status" value="1"/>
</dbReference>
<dbReference type="InterPro" id="IPR013424">
    <property type="entry name" value="Ice-binding_C"/>
</dbReference>
<sequence>MKSRCIIVLGLAATLLFSSGVQAAFLVEIDVDGADDGPITYNSHFAFGGDTTTASTSKASTAYGLTPADSLFGGDGTTMLDTYVYRYDPLVDADNLSTDGVPLGVTLSGTDINGTGVAGGSPGLYWVYAAWPKTDNVTGGLTQYTVESGANSFSVQLDQGSDANIPAINDLDEDGNDVWVRLGAIDYDGANGIVVTQQPTGSNSFVSMRAAAVMFEPVGERVPEPSSLMLVGLAAIGLWAARGWK</sequence>
<gene>
    <name evidence="3" type="ORF">NG895_17150</name>
</gene>
<evidence type="ECO:0000313" key="4">
    <source>
        <dbReference type="Proteomes" id="UP001155241"/>
    </source>
</evidence>
<dbReference type="Proteomes" id="UP001155241">
    <property type="component" value="Unassembled WGS sequence"/>
</dbReference>
<organism evidence="3 4">
    <name type="scientific">Aeoliella straminimaris</name>
    <dbReference type="NCBI Taxonomy" id="2954799"/>
    <lineage>
        <taxon>Bacteria</taxon>
        <taxon>Pseudomonadati</taxon>
        <taxon>Planctomycetota</taxon>
        <taxon>Planctomycetia</taxon>
        <taxon>Pirellulales</taxon>
        <taxon>Lacipirellulaceae</taxon>
        <taxon>Aeoliella</taxon>
    </lineage>
</organism>
<accession>A0A9X2JHN1</accession>
<protein>
    <submittedName>
        <fullName evidence="3">PEP-CTERM sorting domain-containing protein</fullName>
    </submittedName>
</protein>
<keyword evidence="4" id="KW-1185">Reference proteome</keyword>
<reference evidence="3" key="1">
    <citation type="submission" date="2022-06" db="EMBL/GenBank/DDBJ databases">
        <title>Aeoliella straminimaris, a novel planctomycete from sediments.</title>
        <authorList>
            <person name="Vitorino I.R."/>
            <person name="Lage O.M."/>
        </authorList>
    </citation>
    <scope>NUCLEOTIDE SEQUENCE</scope>
    <source>
        <strain evidence="3">ICT_H6.2</strain>
    </source>
</reference>
<comment type="caution">
    <text evidence="3">The sequence shown here is derived from an EMBL/GenBank/DDBJ whole genome shotgun (WGS) entry which is preliminary data.</text>
</comment>
<dbReference type="RefSeq" id="WP_252853742.1">
    <property type="nucleotide sequence ID" value="NZ_JAMXLR010000061.1"/>
</dbReference>
<feature type="chain" id="PRO_5040732008" evidence="1">
    <location>
        <begin position="24"/>
        <end position="245"/>
    </location>
</feature>
<keyword evidence="1" id="KW-0732">Signal</keyword>
<feature type="domain" description="Ice-binding protein C-terminal" evidence="2">
    <location>
        <begin position="222"/>
        <end position="242"/>
    </location>
</feature>
<dbReference type="NCBIfam" id="TIGR02595">
    <property type="entry name" value="PEP_CTERM"/>
    <property type="match status" value="1"/>
</dbReference>
<feature type="signal peptide" evidence="1">
    <location>
        <begin position="1"/>
        <end position="23"/>
    </location>
</feature>
<dbReference type="AlphaFoldDB" id="A0A9X2JHN1"/>
<proteinExistence type="predicted"/>
<evidence type="ECO:0000259" key="2">
    <source>
        <dbReference type="Pfam" id="PF07589"/>
    </source>
</evidence>
<dbReference type="EMBL" id="JAMXLR010000061">
    <property type="protein sequence ID" value="MCO6045627.1"/>
    <property type="molecule type" value="Genomic_DNA"/>
</dbReference>
<evidence type="ECO:0000256" key="1">
    <source>
        <dbReference type="SAM" id="SignalP"/>
    </source>
</evidence>